<accession>A0AAW2WRR4</accession>
<comment type="caution">
    <text evidence="2">The sequence shown here is derived from an EMBL/GenBank/DDBJ whole genome shotgun (WGS) entry which is preliminary data.</text>
</comment>
<name>A0AAW2WRR4_9LAMI</name>
<reference evidence="2" key="1">
    <citation type="submission" date="2020-06" db="EMBL/GenBank/DDBJ databases">
        <authorList>
            <person name="Li T."/>
            <person name="Hu X."/>
            <person name="Zhang T."/>
            <person name="Song X."/>
            <person name="Zhang H."/>
            <person name="Dai N."/>
            <person name="Sheng W."/>
            <person name="Hou X."/>
            <person name="Wei L."/>
        </authorList>
    </citation>
    <scope>NUCLEOTIDE SEQUENCE</scope>
    <source>
        <strain evidence="2">KEN1</strain>
        <tissue evidence="2">Leaf</tissue>
    </source>
</reference>
<organism evidence="2">
    <name type="scientific">Sesamum latifolium</name>
    <dbReference type="NCBI Taxonomy" id="2727402"/>
    <lineage>
        <taxon>Eukaryota</taxon>
        <taxon>Viridiplantae</taxon>
        <taxon>Streptophyta</taxon>
        <taxon>Embryophyta</taxon>
        <taxon>Tracheophyta</taxon>
        <taxon>Spermatophyta</taxon>
        <taxon>Magnoliopsida</taxon>
        <taxon>eudicotyledons</taxon>
        <taxon>Gunneridae</taxon>
        <taxon>Pentapetalae</taxon>
        <taxon>asterids</taxon>
        <taxon>lamiids</taxon>
        <taxon>Lamiales</taxon>
        <taxon>Pedaliaceae</taxon>
        <taxon>Sesamum</taxon>
    </lineage>
</organism>
<protein>
    <recommendedName>
        <fullName evidence="1">DUF4283 domain-containing protein</fullName>
    </recommendedName>
</protein>
<dbReference type="EMBL" id="JACGWN010000007">
    <property type="protein sequence ID" value="KAL0444093.1"/>
    <property type="molecule type" value="Genomic_DNA"/>
</dbReference>
<dbReference type="Pfam" id="PF14111">
    <property type="entry name" value="DUF4283"/>
    <property type="match status" value="1"/>
</dbReference>
<feature type="domain" description="DUF4283" evidence="1">
    <location>
        <begin position="1"/>
        <end position="76"/>
    </location>
</feature>
<evidence type="ECO:0000313" key="2">
    <source>
        <dbReference type="EMBL" id="KAL0444093.1"/>
    </source>
</evidence>
<proteinExistence type="predicted"/>
<dbReference type="InterPro" id="IPR025558">
    <property type="entry name" value="DUF4283"/>
</dbReference>
<dbReference type="AlphaFoldDB" id="A0AAW2WRR4"/>
<evidence type="ECO:0000259" key="1">
    <source>
        <dbReference type="Pfam" id="PF14111"/>
    </source>
</evidence>
<reference evidence="2" key="2">
    <citation type="journal article" date="2024" name="Plant">
        <title>Genomic evolution and insights into agronomic trait innovations of Sesamum species.</title>
        <authorList>
            <person name="Miao H."/>
            <person name="Wang L."/>
            <person name="Qu L."/>
            <person name="Liu H."/>
            <person name="Sun Y."/>
            <person name="Le M."/>
            <person name="Wang Q."/>
            <person name="Wei S."/>
            <person name="Zheng Y."/>
            <person name="Lin W."/>
            <person name="Duan Y."/>
            <person name="Cao H."/>
            <person name="Xiong S."/>
            <person name="Wang X."/>
            <person name="Wei L."/>
            <person name="Li C."/>
            <person name="Ma Q."/>
            <person name="Ju M."/>
            <person name="Zhao R."/>
            <person name="Li G."/>
            <person name="Mu C."/>
            <person name="Tian Q."/>
            <person name="Mei H."/>
            <person name="Zhang T."/>
            <person name="Gao T."/>
            <person name="Zhang H."/>
        </authorList>
    </citation>
    <scope>NUCLEOTIDE SEQUENCE</scope>
    <source>
        <strain evidence="2">KEN1</strain>
    </source>
</reference>
<sequence>MVGKFSHGYPNMQTIRTYFAKLGFRGAYSVGVINIKHILIKLSNEEDLSRLWLKQILFIKGFPMRLFKWSPYFNPKVESDRLSKLSKLIIDSKTVVVVNQVEFLGNYK</sequence>
<gene>
    <name evidence="2" type="ORF">Slati_2132000</name>
</gene>